<dbReference type="EMBL" id="CAIX01000342">
    <property type="protein sequence ID" value="CCI10673.1"/>
    <property type="molecule type" value="Genomic_DNA"/>
</dbReference>
<dbReference type="Proteomes" id="UP000053237">
    <property type="component" value="Unassembled WGS sequence"/>
</dbReference>
<reference evidence="2 3" key="1">
    <citation type="submission" date="2012-05" db="EMBL/GenBank/DDBJ databases">
        <title>Recombination and specialization in a pathogen metapopulation.</title>
        <authorList>
            <person name="Gardiner A."/>
            <person name="Kemen E."/>
            <person name="Schultz-Larsen T."/>
            <person name="MacLean D."/>
            <person name="Van Oosterhout C."/>
            <person name="Jones J.D.G."/>
        </authorList>
    </citation>
    <scope>NUCLEOTIDE SEQUENCE [LARGE SCALE GENOMIC DNA]</scope>
    <source>
        <strain evidence="2 3">Ac Nc2</strain>
    </source>
</reference>
<keyword evidence="3" id="KW-1185">Reference proteome</keyword>
<evidence type="ECO:0000313" key="3">
    <source>
        <dbReference type="Proteomes" id="UP000053237"/>
    </source>
</evidence>
<dbReference type="AlphaFoldDB" id="A0A024FU43"/>
<name>A0A024FU43_9STRA</name>
<dbReference type="OrthoDB" id="5955502at2759"/>
<gene>
    <name evidence="2" type="ORF">BN9_112180</name>
</gene>
<evidence type="ECO:0000256" key="1">
    <source>
        <dbReference type="SAM" id="Phobius"/>
    </source>
</evidence>
<feature type="transmembrane region" description="Helical" evidence="1">
    <location>
        <begin position="206"/>
        <end position="225"/>
    </location>
</feature>
<accession>A0A024FU43</accession>
<dbReference type="InParanoid" id="A0A024FU43"/>
<keyword evidence="1" id="KW-0472">Membrane</keyword>
<keyword evidence="1" id="KW-1133">Transmembrane helix</keyword>
<keyword evidence="1" id="KW-0812">Transmembrane</keyword>
<sequence length="307" mass="35407">MSLLRVHRSYCAIARKNRDLVASIGKYDTVEIDFGVKPFFKTHSVLDERCPKSYEIYHRSVENIELVSGQESSSIQYAAHDSYGCGVGIKTRMRFIKVILDPLIHRENILDEHELDATSEPRYEGFPVHFDVIGSILTTFSKRMQYLKTFAVVFTSVFNTPYVNGHSVCDFEQVTEWICASDQLSNFQKRPTRHRKRELFRMRSHSILWLYHGIVILVILGSLTFSSSSTVPLSFQLSHSTTWLRQFHWRKGNGLGNVSIAVERFDIYLMPRFDSFASMRSLVLVQVNASRMTSFGSKKNEKRSIVN</sequence>
<proteinExistence type="predicted"/>
<comment type="caution">
    <text evidence="2">The sequence shown here is derived from an EMBL/GenBank/DDBJ whole genome shotgun (WGS) entry which is preliminary data.</text>
</comment>
<protein>
    <submittedName>
        <fullName evidence="2">Uncharacterized protein</fullName>
    </submittedName>
</protein>
<evidence type="ECO:0000313" key="2">
    <source>
        <dbReference type="EMBL" id="CCI10673.1"/>
    </source>
</evidence>
<organism evidence="2 3">
    <name type="scientific">Albugo candida</name>
    <dbReference type="NCBI Taxonomy" id="65357"/>
    <lineage>
        <taxon>Eukaryota</taxon>
        <taxon>Sar</taxon>
        <taxon>Stramenopiles</taxon>
        <taxon>Oomycota</taxon>
        <taxon>Peronosporomycetes</taxon>
        <taxon>Albuginales</taxon>
        <taxon>Albuginaceae</taxon>
        <taxon>Albugo</taxon>
    </lineage>
</organism>